<dbReference type="InterPro" id="IPR009937">
    <property type="entry name" value="Phage_holin_3_6"/>
</dbReference>
<accession>A0A1U7DKI1</accession>
<sequence>MQPNSPKSTSSLVSDALYHVSGLVRKEIDLAKAEVKSRLSSMGTAIGLIVAGAIVALVALNVLAAALVAALTEAGLDGGWAALIVGVGLALIAFFAAMKGVNDLKNTNLTPRRTVRNVKRDTQVLKETYHGA</sequence>
<reference evidence="1 2" key="1">
    <citation type="submission" date="2017-01" db="EMBL/GenBank/DDBJ databases">
        <title>Genomic analysis of Xuhuaishuia manganoxidans DY6-4.</title>
        <authorList>
            <person name="Wang X."/>
        </authorList>
    </citation>
    <scope>NUCLEOTIDE SEQUENCE [LARGE SCALE GENOMIC DNA]</scope>
    <source>
        <strain evidence="1 2">DY6-4</strain>
    </source>
</reference>
<accession>A0A2M9DCE9</accession>
<dbReference type="STRING" id="1267768.BV394_12435"/>
<dbReference type="Pfam" id="PF07332">
    <property type="entry name" value="Phage_holin_3_6"/>
    <property type="match status" value="1"/>
</dbReference>
<protein>
    <submittedName>
        <fullName evidence="1">Uncharacterized protein</fullName>
    </submittedName>
</protein>
<dbReference type="EMBL" id="CP019124">
    <property type="protein sequence ID" value="APX90435.1"/>
    <property type="molecule type" value="Genomic_DNA"/>
</dbReference>
<dbReference type="AlphaFoldDB" id="A0A1U7DKI1"/>
<organism evidence="1 2">
    <name type="scientific">Brevirhabdus pacifica</name>
    <dbReference type="NCBI Taxonomy" id="1267768"/>
    <lineage>
        <taxon>Bacteria</taxon>
        <taxon>Pseudomonadati</taxon>
        <taxon>Pseudomonadota</taxon>
        <taxon>Alphaproteobacteria</taxon>
        <taxon>Rhodobacterales</taxon>
        <taxon>Paracoccaceae</taxon>
        <taxon>Brevirhabdus</taxon>
    </lineage>
</organism>
<evidence type="ECO:0000313" key="2">
    <source>
        <dbReference type="Proteomes" id="UP000187266"/>
    </source>
</evidence>
<evidence type="ECO:0000313" key="1">
    <source>
        <dbReference type="EMBL" id="APX90435.1"/>
    </source>
</evidence>
<keyword evidence="2" id="KW-1185">Reference proteome</keyword>
<dbReference type="RefSeq" id="WP_076980453.1">
    <property type="nucleotide sequence ID" value="NZ_CP019124.1"/>
</dbReference>
<dbReference type="OrthoDB" id="7865288at2"/>
<proteinExistence type="predicted"/>
<name>A0A1U7DKI1_9RHOB</name>
<gene>
    <name evidence="1" type="ORF">BV394_12435</name>
</gene>
<dbReference type="Proteomes" id="UP000187266">
    <property type="component" value="Chromosome"/>
</dbReference>